<dbReference type="Proteomes" id="UP000290289">
    <property type="component" value="Chromosome 15"/>
</dbReference>
<evidence type="ECO:0000313" key="1">
    <source>
        <dbReference type="EMBL" id="RXH75251.1"/>
    </source>
</evidence>
<organism evidence="1 2">
    <name type="scientific">Malus domestica</name>
    <name type="common">Apple</name>
    <name type="synonym">Pyrus malus</name>
    <dbReference type="NCBI Taxonomy" id="3750"/>
    <lineage>
        <taxon>Eukaryota</taxon>
        <taxon>Viridiplantae</taxon>
        <taxon>Streptophyta</taxon>
        <taxon>Embryophyta</taxon>
        <taxon>Tracheophyta</taxon>
        <taxon>Spermatophyta</taxon>
        <taxon>Magnoliopsida</taxon>
        <taxon>eudicotyledons</taxon>
        <taxon>Gunneridae</taxon>
        <taxon>Pentapetalae</taxon>
        <taxon>rosids</taxon>
        <taxon>fabids</taxon>
        <taxon>Rosales</taxon>
        <taxon>Rosaceae</taxon>
        <taxon>Amygdaloideae</taxon>
        <taxon>Maleae</taxon>
        <taxon>Malus</taxon>
    </lineage>
</organism>
<comment type="caution">
    <text evidence="1">The sequence shown here is derived from an EMBL/GenBank/DDBJ whole genome shotgun (WGS) entry which is preliminary data.</text>
</comment>
<reference evidence="1 2" key="1">
    <citation type="submission" date="2018-10" db="EMBL/GenBank/DDBJ databases">
        <title>A high-quality apple genome assembly.</title>
        <authorList>
            <person name="Hu J."/>
        </authorList>
    </citation>
    <scope>NUCLEOTIDE SEQUENCE [LARGE SCALE GENOMIC DNA]</scope>
    <source>
        <strain evidence="2">cv. HFTH1</strain>
        <tissue evidence="1">Young leaf</tissue>
    </source>
</reference>
<keyword evidence="2" id="KW-1185">Reference proteome</keyword>
<accession>A0A498I1F8</accession>
<proteinExistence type="predicted"/>
<gene>
    <name evidence="1" type="ORF">DVH24_029972</name>
</gene>
<sequence length="77" mass="8822">MLIRMINKEYAIDATLECFIYDIGLVRFMLVKRNGNVAAHVNASYVASHGGIFQWDALDLKFLFNILAEDVNVFIRI</sequence>
<dbReference type="EMBL" id="RDQH01000341">
    <property type="protein sequence ID" value="RXH75251.1"/>
    <property type="molecule type" value="Genomic_DNA"/>
</dbReference>
<dbReference type="AlphaFoldDB" id="A0A498I1F8"/>
<protein>
    <submittedName>
        <fullName evidence="1">Uncharacterized protein</fullName>
    </submittedName>
</protein>
<evidence type="ECO:0000313" key="2">
    <source>
        <dbReference type="Proteomes" id="UP000290289"/>
    </source>
</evidence>
<name>A0A498I1F8_MALDO</name>